<evidence type="ECO:0000256" key="1">
    <source>
        <dbReference type="SAM" id="Phobius"/>
    </source>
</evidence>
<keyword evidence="3" id="KW-1185">Reference proteome</keyword>
<name>C7R540_JONDD</name>
<dbReference type="EMBL" id="CP001706">
    <property type="protein sequence ID" value="ACV07718.1"/>
    <property type="molecule type" value="Genomic_DNA"/>
</dbReference>
<dbReference type="Proteomes" id="UP000000628">
    <property type="component" value="Chromosome"/>
</dbReference>
<evidence type="ECO:0000313" key="2">
    <source>
        <dbReference type="EMBL" id="ACV07718.1"/>
    </source>
</evidence>
<sequence length="136" mass="14555">MSDTGTTTPATRRTRTDRNATIIILIVATATIIGLSLIGTTMLGGILPARSTTHPPCTELPHVDDVKEALLTHSDLANDIESQGDTIRVAIATPCTANTTLALIEVSYTRDHELDAIDDLLTQRNGFGVPVHVTQR</sequence>
<dbReference type="eggNOG" id="ENOG5032VKE">
    <property type="taxonomic scope" value="Bacteria"/>
</dbReference>
<organism evidence="2 3">
    <name type="scientific">Jonesia denitrificans (strain ATCC 14870 / DSM 20603 / BCRC 15368 / CIP 55.134 / JCM 11481 / NBRC 15587 / NCTC 10816 / Prevot 55134)</name>
    <name type="common">Listeria denitrificans</name>
    <dbReference type="NCBI Taxonomy" id="471856"/>
    <lineage>
        <taxon>Bacteria</taxon>
        <taxon>Bacillati</taxon>
        <taxon>Actinomycetota</taxon>
        <taxon>Actinomycetes</taxon>
        <taxon>Micrococcales</taxon>
        <taxon>Jonesiaceae</taxon>
        <taxon>Jonesia</taxon>
    </lineage>
</organism>
<accession>C7R540</accession>
<keyword evidence="1" id="KW-0472">Membrane</keyword>
<keyword evidence="1" id="KW-0812">Transmembrane</keyword>
<protein>
    <submittedName>
        <fullName evidence="2">Uncharacterized protein</fullName>
    </submittedName>
</protein>
<evidence type="ECO:0000313" key="3">
    <source>
        <dbReference type="Proteomes" id="UP000000628"/>
    </source>
</evidence>
<reference evidence="2 3" key="1">
    <citation type="journal article" date="2009" name="Stand. Genomic Sci.">
        <title>Complete genome sequence of Jonesia denitrificans type strain (Prevot 55134).</title>
        <authorList>
            <person name="Pukall R."/>
            <person name="Gehrich-Schroter G."/>
            <person name="Lapidus A."/>
            <person name="Nolan M."/>
            <person name="Glavina Del Rio T."/>
            <person name="Lucas S."/>
            <person name="Chen F."/>
            <person name="Tice H."/>
            <person name="Pitluck S."/>
            <person name="Cheng J.F."/>
            <person name="Copeland A."/>
            <person name="Saunders E."/>
            <person name="Brettin T."/>
            <person name="Detter J.C."/>
            <person name="Bruce D."/>
            <person name="Goodwin L."/>
            <person name="Pati A."/>
            <person name="Ivanova N."/>
            <person name="Mavromatis K."/>
            <person name="Ovchinnikova G."/>
            <person name="Chen A."/>
            <person name="Palaniappan K."/>
            <person name="Land M."/>
            <person name="Hauser L."/>
            <person name="Chang Y.J."/>
            <person name="Jeffries C.D."/>
            <person name="Chain P."/>
            <person name="Goker M."/>
            <person name="Bristow J."/>
            <person name="Eisen J.A."/>
            <person name="Markowitz V."/>
            <person name="Hugenholtz P."/>
            <person name="Kyrpides N.C."/>
            <person name="Klenk H.P."/>
            <person name="Han C."/>
        </authorList>
    </citation>
    <scope>NUCLEOTIDE SEQUENCE [LARGE SCALE GENOMIC DNA]</scope>
    <source>
        <strain evidence="3">ATCC 14870 / DSM 20603 / BCRC 15368 / CIP 55.134 / JCM 11481 / NBRC 15587 / NCTC 10816 / Prevot 55134</strain>
    </source>
</reference>
<proteinExistence type="predicted"/>
<gene>
    <name evidence="2" type="ordered locus">Jden_0039</name>
</gene>
<feature type="transmembrane region" description="Helical" evidence="1">
    <location>
        <begin position="22"/>
        <end position="47"/>
    </location>
</feature>
<keyword evidence="1" id="KW-1133">Transmembrane helix</keyword>
<dbReference type="HOGENOM" id="CLU_163211_0_0_11"/>
<dbReference type="AlphaFoldDB" id="C7R540"/>
<dbReference type="KEGG" id="jde:Jden_0039"/>